<keyword evidence="6" id="KW-0418">Kinase</keyword>
<dbReference type="RefSeq" id="WP_251163993.1">
    <property type="nucleotide sequence ID" value="NZ_BQKC01000001.1"/>
</dbReference>
<dbReference type="GO" id="GO:0016301">
    <property type="term" value="F:kinase activity"/>
    <property type="evidence" value="ECO:0007669"/>
    <property type="project" value="UniProtKB-KW"/>
</dbReference>
<evidence type="ECO:0000256" key="5">
    <source>
        <dbReference type="ARBA" id="ARBA00022683"/>
    </source>
</evidence>
<comment type="subcellular location">
    <subcellularLocation>
        <location evidence="1">Cytoplasm</location>
    </subcellularLocation>
</comment>
<reference evidence="8" key="1">
    <citation type="journal article" date="2022" name="Int. J. Syst. Evol. Microbiol.">
        <title>Granulimonas faecalis gen. nov., sp. nov., and Leptogranulimonas caecicola gen. nov., sp. nov., novel lactate-producing Atopobiaceae bacteria isolated from mouse intestines, and an emended description of the family Atopobiaceae.</title>
        <authorList>
            <person name="Morinaga K."/>
            <person name="Kusada H."/>
            <person name="Sakamoto S."/>
            <person name="Murakami T."/>
            <person name="Toyoda A."/>
            <person name="Mori H."/>
            <person name="Meng X.Y."/>
            <person name="Takashino M."/>
            <person name="Murotomi K."/>
            <person name="Tamaki H."/>
        </authorList>
    </citation>
    <scope>NUCLEOTIDE SEQUENCE</scope>
    <source>
        <strain evidence="8">OPF53</strain>
    </source>
</reference>
<evidence type="ECO:0000256" key="4">
    <source>
        <dbReference type="ARBA" id="ARBA00022679"/>
    </source>
</evidence>
<dbReference type="EMBL" id="BQKC01000001">
    <property type="protein sequence ID" value="GJM55603.1"/>
    <property type="molecule type" value="Genomic_DNA"/>
</dbReference>
<keyword evidence="2" id="KW-0813">Transport</keyword>
<dbReference type="InterPro" id="IPR011055">
    <property type="entry name" value="Dup_hybrid_motif"/>
</dbReference>
<dbReference type="GO" id="GO:0005737">
    <property type="term" value="C:cytoplasm"/>
    <property type="evidence" value="ECO:0007669"/>
    <property type="project" value="UniProtKB-SubCell"/>
</dbReference>
<comment type="caution">
    <text evidence="8">The sequence shown here is derived from an EMBL/GenBank/DDBJ whole genome shotgun (WGS) entry which is preliminary data.</text>
</comment>
<dbReference type="PANTHER" id="PTHR45008">
    <property type="entry name" value="PTS SYSTEM GLUCOSE-SPECIFIC EIIA COMPONENT"/>
    <property type="match status" value="1"/>
</dbReference>
<dbReference type="InterPro" id="IPR050890">
    <property type="entry name" value="PTS_EIIA_component"/>
</dbReference>
<organism evidence="8 9">
    <name type="scientific">Granulimonas faecalis</name>
    <dbReference type="NCBI Taxonomy" id="2894155"/>
    <lineage>
        <taxon>Bacteria</taxon>
        <taxon>Bacillati</taxon>
        <taxon>Actinomycetota</taxon>
        <taxon>Coriobacteriia</taxon>
        <taxon>Coriobacteriales</taxon>
        <taxon>Kribbibacteriaceae</taxon>
        <taxon>Granulimonas</taxon>
    </lineage>
</organism>
<evidence type="ECO:0000259" key="7">
    <source>
        <dbReference type="PROSITE" id="PS51093"/>
    </source>
</evidence>
<keyword evidence="4" id="KW-0808">Transferase</keyword>
<keyword evidence="5" id="KW-0598">Phosphotransferase system</keyword>
<dbReference type="NCBIfam" id="TIGR00830">
    <property type="entry name" value="PTBA"/>
    <property type="match status" value="1"/>
</dbReference>
<dbReference type="GO" id="GO:0009401">
    <property type="term" value="P:phosphoenolpyruvate-dependent sugar phosphotransferase system"/>
    <property type="evidence" value="ECO:0007669"/>
    <property type="project" value="UniProtKB-KW"/>
</dbReference>
<sequence>MAPLAGSPAAAAYIADPTFAAEIPGPTVAIDPGEADRLPVVAPCGGTVSTVFDTGHAAGITSGSGAEILIHVGVDTVKMEGEGFSKLVSEGQRVAAGDPLLDVDFSAVRRAGYPATTMMIVSNAYDFDVERLDLSAPVEPGKSDVMGLARKG</sequence>
<dbReference type="Proteomes" id="UP001055025">
    <property type="component" value="Unassembled WGS sequence"/>
</dbReference>
<keyword evidence="9" id="KW-1185">Reference proteome</keyword>
<keyword evidence="3" id="KW-0762">Sugar transport</keyword>
<dbReference type="PANTHER" id="PTHR45008:SF1">
    <property type="entry name" value="PTS SYSTEM GLUCOSE-SPECIFIC EIIA COMPONENT"/>
    <property type="match status" value="1"/>
</dbReference>
<evidence type="ECO:0000256" key="1">
    <source>
        <dbReference type="ARBA" id="ARBA00004496"/>
    </source>
</evidence>
<dbReference type="Pfam" id="PF00358">
    <property type="entry name" value="PTS_EIIA_1"/>
    <property type="match status" value="1"/>
</dbReference>
<evidence type="ECO:0000256" key="6">
    <source>
        <dbReference type="ARBA" id="ARBA00022777"/>
    </source>
</evidence>
<dbReference type="PROSITE" id="PS00371">
    <property type="entry name" value="PTS_EIIA_TYPE_1_HIS"/>
    <property type="match status" value="1"/>
</dbReference>
<dbReference type="Gene3D" id="2.70.70.10">
    <property type="entry name" value="Glucose Permease (Domain IIA)"/>
    <property type="match status" value="1"/>
</dbReference>
<dbReference type="InterPro" id="IPR001127">
    <property type="entry name" value="PTS_EIIA_1_perm"/>
</dbReference>
<gene>
    <name evidence="8" type="ORF">ATOP_12580</name>
</gene>
<feature type="domain" description="PTS EIIA type-1" evidence="7">
    <location>
        <begin position="16"/>
        <end position="123"/>
    </location>
</feature>
<name>A0AAV5B432_9ACTN</name>
<dbReference type="AlphaFoldDB" id="A0AAV5B432"/>
<accession>A0AAV5B432</accession>
<dbReference type="PROSITE" id="PS51093">
    <property type="entry name" value="PTS_EIIA_TYPE_1"/>
    <property type="match status" value="1"/>
</dbReference>
<dbReference type="SUPFAM" id="SSF51261">
    <property type="entry name" value="Duplicated hybrid motif"/>
    <property type="match status" value="1"/>
</dbReference>
<evidence type="ECO:0000313" key="9">
    <source>
        <dbReference type="Proteomes" id="UP001055025"/>
    </source>
</evidence>
<evidence type="ECO:0000313" key="8">
    <source>
        <dbReference type="EMBL" id="GJM55603.1"/>
    </source>
</evidence>
<protein>
    <recommendedName>
        <fullName evidence="7">PTS EIIA type-1 domain-containing protein</fullName>
    </recommendedName>
</protein>
<evidence type="ECO:0000256" key="3">
    <source>
        <dbReference type="ARBA" id="ARBA00022597"/>
    </source>
</evidence>
<evidence type="ECO:0000256" key="2">
    <source>
        <dbReference type="ARBA" id="ARBA00022448"/>
    </source>
</evidence>
<proteinExistence type="predicted"/>